<keyword evidence="4" id="KW-1185">Reference proteome</keyword>
<sequence>MSDHYQQSAKRARTQRYHGRGRGATPRPARGRRSGWTRPVWRPSPDREFHSSHAITAPTGDIVPMSVNTEEPSPAPVPPASPMQVDPAPPQLQGSWAEHMEFEERQYSVVKTKTPRGARPSKPSTTTSAVISSEPHDQSSQSTQGERRAPLREQALQPAGPPQVVTPAQQGPPLQERTREEGLAVDHQSQYNQLLALITGLGQVEMQGPSTSARTTAPTSVPISSTTLVDPRTTDQLTDRQFRTVFDYIHTSNILRAQIEALEVPPREVTPAIREDYERAAQIVHLIKTLQRLAAATTASFHNLATLLGRSNPLQFRYGVLMGWIHELTHSISSINANIHQLYELTVPRFLDWSNDQNYFRSTLQLFHITPESLTETIQFASVVSAHAIRMMRVVEAHQLLLVLHHRVGNVTEADREYASTTRPDVPELITGDPSTYQEALQWWRQNYSDALMIVSTDGYLRTHAVDQQLEETRRTRPHHQPVASAVDTVKSVQEQSTSSAQPPLQSAAQQSAPRRTFPRKGEGCATSITTAVQQKRKTEEDQRNTDRLGPRQEEEPWLANPYRGPSPIRLAPEDARLLAGSPPIPPPPKNRACAFCSQPDHYSSDCLRHPRISERVKLAKQHSLCSICLKQHRGFCVRRDPCSKCKQPGHHRAFCLKNPKAIADITQPPDAFYRMLELTTFRPYPQEWRLQNGTRSR</sequence>
<name>A0A183G8H1_HELPZ</name>
<evidence type="ECO:0000256" key="1">
    <source>
        <dbReference type="SAM" id="MobiDB-lite"/>
    </source>
</evidence>
<feature type="region of interest" description="Disordered" evidence="1">
    <location>
        <begin position="157"/>
        <end position="176"/>
    </location>
</feature>
<dbReference type="Proteomes" id="UP000050761">
    <property type="component" value="Unassembled WGS sequence"/>
</dbReference>
<dbReference type="SMART" id="SM00343">
    <property type="entry name" value="ZnF_C2HC"/>
    <property type="match status" value="2"/>
</dbReference>
<dbReference type="WBParaSite" id="HPBE_0001816901-mRNA-1">
    <property type="protein sequence ID" value="HPBE_0001816901-mRNA-1"/>
    <property type="gene ID" value="HPBE_0001816901"/>
</dbReference>
<reference evidence="5" key="2">
    <citation type="submission" date="2019-09" db="UniProtKB">
        <authorList>
            <consortium name="WormBaseParasite"/>
        </authorList>
    </citation>
    <scope>IDENTIFICATION</scope>
</reference>
<dbReference type="GO" id="GO:0003676">
    <property type="term" value="F:nucleic acid binding"/>
    <property type="evidence" value="ECO:0007669"/>
    <property type="project" value="InterPro"/>
</dbReference>
<accession>A0A183G8H1</accession>
<dbReference type="EMBL" id="UZAH01030510">
    <property type="protein sequence ID" value="VDP10794.1"/>
    <property type="molecule type" value="Genomic_DNA"/>
</dbReference>
<feature type="domain" description="CCHC-type" evidence="2">
    <location>
        <begin position="642"/>
        <end position="658"/>
    </location>
</feature>
<proteinExistence type="predicted"/>
<dbReference type="OrthoDB" id="5910114at2759"/>
<dbReference type="AlphaFoldDB" id="A0A183G8H1"/>
<feature type="compositionally biased region" description="Low complexity" evidence="1">
    <location>
        <begin position="496"/>
        <end position="514"/>
    </location>
</feature>
<protein>
    <submittedName>
        <fullName evidence="5">CCHC-type domain-containing protein</fullName>
    </submittedName>
</protein>
<dbReference type="InterPro" id="IPR001878">
    <property type="entry name" value="Znf_CCHC"/>
</dbReference>
<feature type="region of interest" description="Disordered" evidence="1">
    <location>
        <begin position="207"/>
        <end position="227"/>
    </location>
</feature>
<feature type="region of interest" description="Disordered" evidence="1">
    <location>
        <begin position="471"/>
        <end position="566"/>
    </location>
</feature>
<feature type="compositionally biased region" description="Basic residues" evidence="1">
    <location>
        <begin position="10"/>
        <end position="21"/>
    </location>
</feature>
<gene>
    <name evidence="3" type="ORF">HPBE_LOCUS18168</name>
</gene>
<evidence type="ECO:0000313" key="3">
    <source>
        <dbReference type="EMBL" id="VDP10794.1"/>
    </source>
</evidence>
<evidence type="ECO:0000313" key="4">
    <source>
        <dbReference type="Proteomes" id="UP000050761"/>
    </source>
</evidence>
<feature type="compositionally biased region" description="Low complexity" evidence="1">
    <location>
        <begin position="209"/>
        <end position="220"/>
    </location>
</feature>
<feature type="compositionally biased region" description="Basic and acidic residues" evidence="1">
    <location>
        <begin position="537"/>
        <end position="555"/>
    </location>
</feature>
<reference evidence="3 4" key="1">
    <citation type="submission" date="2018-11" db="EMBL/GenBank/DDBJ databases">
        <authorList>
            <consortium name="Pathogen Informatics"/>
        </authorList>
    </citation>
    <scope>NUCLEOTIDE SEQUENCE [LARGE SCALE GENOMIC DNA]</scope>
</reference>
<dbReference type="GO" id="GO:0008270">
    <property type="term" value="F:zinc ion binding"/>
    <property type="evidence" value="ECO:0007669"/>
    <property type="project" value="InterPro"/>
</dbReference>
<evidence type="ECO:0000313" key="5">
    <source>
        <dbReference type="WBParaSite" id="HPBE_0001816901-mRNA-1"/>
    </source>
</evidence>
<feature type="region of interest" description="Disordered" evidence="1">
    <location>
        <begin position="1"/>
        <end position="149"/>
    </location>
</feature>
<evidence type="ECO:0000259" key="2">
    <source>
        <dbReference type="SMART" id="SM00343"/>
    </source>
</evidence>
<accession>A0A3P8BXG9</accession>
<organism evidence="4 5">
    <name type="scientific">Heligmosomoides polygyrus</name>
    <name type="common">Parasitic roundworm</name>
    <dbReference type="NCBI Taxonomy" id="6339"/>
    <lineage>
        <taxon>Eukaryota</taxon>
        <taxon>Metazoa</taxon>
        <taxon>Ecdysozoa</taxon>
        <taxon>Nematoda</taxon>
        <taxon>Chromadorea</taxon>
        <taxon>Rhabditida</taxon>
        <taxon>Rhabditina</taxon>
        <taxon>Rhabditomorpha</taxon>
        <taxon>Strongyloidea</taxon>
        <taxon>Heligmosomidae</taxon>
        <taxon>Heligmosomoides</taxon>
    </lineage>
</organism>
<feature type="compositionally biased region" description="Polar residues" evidence="1">
    <location>
        <begin position="122"/>
        <end position="131"/>
    </location>
</feature>
<feature type="domain" description="CCHC-type" evidence="2">
    <location>
        <begin position="593"/>
        <end position="609"/>
    </location>
</feature>